<name>A0A8A3S1I0_9EURY</name>
<dbReference type="EMBL" id="CP036172">
    <property type="protein sequence ID" value="QSZ66155.1"/>
    <property type="molecule type" value="Genomic_DNA"/>
</dbReference>
<reference evidence="1" key="1">
    <citation type="journal article" date="2001" name="Int. J. Syst. Evol. Microbiol.">
        <title>Methanofollis aquaemaris sp. nov., a methanogen isolated from an aquaculture fish pond.</title>
        <authorList>
            <person name="Lai M.C."/>
            <person name="Chen S.C."/>
        </authorList>
    </citation>
    <scope>NUCLEOTIDE SEQUENCE</scope>
    <source>
        <strain evidence="1">N2F9704</strain>
    </source>
</reference>
<evidence type="ECO:0000313" key="2">
    <source>
        <dbReference type="Proteomes" id="UP001042704"/>
    </source>
</evidence>
<sequence length="128" mass="14640">MRTKLQPLQGKRVRFTATFGEYGTYRKHGVTGKSILLHDLRDRSGKILADHIWINYPAGFDAVGTFQKGDLVEFTAKVDEYLHGYRGQKIEDRLARPPTIDYRLKYPRNVRKIGAIADFDYSLSGTCT</sequence>
<protein>
    <submittedName>
        <fullName evidence="1">Uncharacterized protein</fullName>
    </submittedName>
</protein>
<dbReference type="KEGG" id="maqe:RJ40_00890"/>
<reference evidence="1" key="2">
    <citation type="submission" date="2019-02" db="EMBL/GenBank/DDBJ databases">
        <authorList>
            <person name="Chen S.-C."/>
            <person name="Chien H.-H."/>
            <person name="Lai M.-C."/>
        </authorList>
    </citation>
    <scope>NUCLEOTIDE SEQUENCE</scope>
    <source>
        <strain evidence="1">N2F9704</strain>
    </source>
</reference>
<evidence type="ECO:0000313" key="1">
    <source>
        <dbReference type="EMBL" id="QSZ66155.1"/>
    </source>
</evidence>
<dbReference type="Proteomes" id="UP001042704">
    <property type="component" value="Chromosome"/>
</dbReference>
<gene>
    <name evidence="1" type="ORF">RJ40_00890</name>
</gene>
<organism evidence="1 2">
    <name type="scientific">Methanofollis aquaemaris</name>
    <dbReference type="NCBI Taxonomy" id="126734"/>
    <lineage>
        <taxon>Archaea</taxon>
        <taxon>Methanobacteriati</taxon>
        <taxon>Methanobacteriota</taxon>
        <taxon>Stenosarchaea group</taxon>
        <taxon>Methanomicrobia</taxon>
        <taxon>Methanomicrobiales</taxon>
        <taxon>Methanomicrobiaceae</taxon>
        <taxon>Methanofollis</taxon>
    </lineage>
</organism>
<keyword evidence="2" id="KW-1185">Reference proteome</keyword>
<dbReference type="GeneID" id="76422864"/>
<accession>A0A8A3S1I0</accession>
<dbReference type="AlphaFoldDB" id="A0A8A3S1I0"/>
<dbReference type="RefSeq" id="WP_265581465.1">
    <property type="nucleotide sequence ID" value="NZ_CP036172.1"/>
</dbReference>
<proteinExistence type="predicted"/>